<accession>A0A937K2P4</accession>
<evidence type="ECO:0000313" key="3">
    <source>
        <dbReference type="Proteomes" id="UP000623681"/>
    </source>
</evidence>
<proteinExistence type="predicted"/>
<dbReference type="RefSeq" id="WP_202767013.1">
    <property type="nucleotide sequence ID" value="NZ_JAESWA010000020.1"/>
</dbReference>
<dbReference type="Pfam" id="PF06739">
    <property type="entry name" value="SBBP"/>
    <property type="match status" value="6"/>
</dbReference>
<dbReference type="Proteomes" id="UP000623681">
    <property type="component" value="Unassembled WGS sequence"/>
</dbReference>
<reference evidence="2" key="1">
    <citation type="submission" date="2021-01" db="EMBL/GenBank/DDBJ databases">
        <title>Genome public.</title>
        <authorList>
            <person name="Liu C."/>
            <person name="Sun Q."/>
        </authorList>
    </citation>
    <scope>NUCLEOTIDE SEQUENCE</scope>
    <source>
        <strain evidence="2">YIM B02565</strain>
    </source>
</reference>
<evidence type="ECO:0000313" key="2">
    <source>
        <dbReference type="EMBL" id="MBL4931631.1"/>
    </source>
</evidence>
<dbReference type="PANTHER" id="PTHR35580">
    <property type="entry name" value="CELL SURFACE GLYCOPROTEIN (S-LAYER PROTEIN)-LIKE PROTEIN"/>
    <property type="match status" value="1"/>
</dbReference>
<dbReference type="InterPro" id="IPR052918">
    <property type="entry name" value="Motility_Chemotaxis_Reg"/>
</dbReference>
<dbReference type="InterPro" id="IPR057708">
    <property type="entry name" value="DUF7948"/>
</dbReference>
<dbReference type="Gene3D" id="2.120.10.30">
    <property type="entry name" value="TolB, C-terminal domain"/>
    <property type="match status" value="1"/>
</dbReference>
<keyword evidence="3" id="KW-1185">Reference proteome</keyword>
<comment type="caution">
    <text evidence="2">The sequence shown here is derived from an EMBL/GenBank/DDBJ whole genome shotgun (WGS) entry which is preliminary data.</text>
</comment>
<dbReference type="AlphaFoldDB" id="A0A937K2P4"/>
<dbReference type="InterPro" id="IPR011042">
    <property type="entry name" value="6-blade_b-propeller_TolB-like"/>
</dbReference>
<protein>
    <submittedName>
        <fullName evidence="2">SBBP repeat-containing protein</fullName>
    </submittedName>
</protein>
<dbReference type="EMBL" id="JAESWA010000020">
    <property type="protein sequence ID" value="MBL4931631.1"/>
    <property type="molecule type" value="Genomic_DNA"/>
</dbReference>
<sequence length="712" mass="77496">MSLIEKKYTMFPLSFQVNEGQIDPEAKFIAKGSNYNLFFTPSQVVLSLRQRNDLNLNKAESVSTNEELEVSYVKMNFINAKEDLEIIGLEELPGKCNYFIGNDTSRWLTNISTYEKVKCKSIYQGIDIVYYGNQQQLEWDFIVQPNYDASQININFSGVEKITIDEQGNLILLIDSETLKLCKPLVYQEVDGKQNKVEADYVISEEQTVSFKLGQYDHSKALVIDPILIWSTYYGDSGPDVGYAITTDSNNDVYITGYTQSNTFPTPTSLYPYKAGWDAFVAKIKGDGSGVIFFTYIGGSISSDPGSSGPHDYGYGIAVDSLKNIWVTGTTWCTDFPTFNPIQGANGGYCDCFISKFSADGSSLLYSTYFGGGDYDQSFSIAVDTFDSIYITGYTRSFGFPTTPGALKPDKGDISVDAFILKLSRLGAIEYCTYLGGTQDDFGRGIGVDKNFNLYIAGDTKGNFPMFNALQPVYGGGLLDTFVTKLVPVGIAYTYVFSTYLGGTGEDNTRGIALDNTGNVYVTGYTTGNFPIQNALQPSFGGGTYDAFIYKITTNGSLLVYSTYLGGTGDDLGYGIAVDANENAYITGSTTSSVGFPTKNAFQLTYAGNTDAFVAKINYIGILSYSSYLGGANYDIGYGLAVNLDGDVIIVGATYSNGQPPPGPGFPTKDPFQSVNNGNGDIFITKLSEPIIPPPPPEPIEVKLSRGISFLE</sequence>
<organism evidence="2 3">
    <name type="scientific">Clostridium paridis</name>
    <dbReference type="NCBI Taxonomy" id="2803863"/>
    <lineage>
        <taxon>Bacteria</taxon>
        <taxon>Bacillati</taxon>
        <taxon>Bacillota</taxon>
        <taxon>Clostridia</taxon>
        <taxon>Eubacteriales</taxon>
        <taxon>Clostridiaceae</taxon>
        <taxon>Clostridium</taxon>
    </lineage>
</organism>
<feature type="domain" description="DUF7948" evidence="1">
    <location>
        <begin position="15"/>
        <end position="227"/>
    </location>
</feature>
<dbReference type="SUPFAM" id="SSF63829">
    <property type="entry name" value="Calcium-dependent phosphotriesterase"/>
    <property type="match status" value="1"/>
</dbReference>
<gene>
    <name evidence="2" type="ORF">JK634_07425</name>
</gene>
<evidence type="ECO:0000259" key="1">
    <source>
        <dbReference type="Pfam" id="PF25778"/>
    </source>
</evidence>
<name>A0A937K2P4_9CLOT</name>
<dbReference type="PANTHER" id="PTHR35580:SF1">
    <property type="entry name" value="PHYTASE-LIKE DOMAIN-CONTAINING PROTEIN"/>
    <property type="match status" value="1"/>
</dbReference>
<dbReference type="InterPro" id="IPR010620">
    <property type="entry name" value="SBBP_repeat"/>
</dbReference>
<dbReference type="Pfam" id="PF25778">
    <property type="entry name" value="DUF7948"/>
    <property type="match status" value="1"/>
</dbReference>